<evidence type="ECO:0000313" key="3">
    <source>
        <dbReference type="EMBL" id="CAH1390803.1"/>
    </source>
</evidence>
<evidence type="ECO:0000256" key="2">
    <source>
        <dbReference type="SAM" id="SignalP"/>
    </source>
</evidence>
<feature type="coiled-coil region" evidence="1">
    <location>
        <begin position="88"/>
        <end position="119"/>
    </location>
</feature>
<dbReference type="Proteomes" id="UP001152798">
    <property type="component" value="Chromosome 1"/>
</dbReference>
<proteinExistence type="predicted"/>
<evidence type="ECO:0008006" key="5">
    <source>
        <dbReference type="Google" id="ProtNLM"/>
    </source>
</evidence>
<organism evidence="3 4">
    <name type="scientific">Nezara viridula</name>
    <name type="common">Southern green stink bug</name>
    <name type="synonym">Cimex viridulus</name>
    <dbReference type="NCBI Taxonomy" id="85310"/>
    <lineage>
        <taxon>Eukaryota</taxon>
        <taxon>Metazoa</taxon>
        <taxon>Ecdysozoa</taxon>
        <taxon>Arthropoda</taxon>
        <taxon>Hexapoda</taxon>
        <taxon>Insecta</taxon>
        <taxon>Pterygota</taxon>
        <taxon>Neoptera</taxon>
        <taxon>Paraneoptera</taxon>
        <taxon>Hemiptera</taxon>
        <taxon>Heteroptera</taxon>
        <taxon>Panheteroptera</taxon>
        <taxon>Pentatomomorpha</taxon>
        <taxon>Pentatomoidea</taxon>
        <taxon>Pentatomidae</taxon>
        <taxon>Pentatominae</taxon>
        <taxon>Nezara</taxon>
    </lineage>
</organism>
<feature type="signal peptide" evidence="2">
    <location>
        <begin position="1"/>
        <end position="17"/>
    </location>
</feature>
<reference evidence="3" key="1">
    <citation type="submission" date="2022-01" db="EMBL/GenBank/DDBJ databases">
        <authorList>
            <person name="King R."/>
        </authorList>
    </citation>
    <scope>NUCLEOTIDE SEQUENCE</scope>
</reference>
<sequence>MVTFVSISLLFIHSIINDWLTNNTPYTPEVRHDKIVIVIYQDSSKLSTVGKTMHYIYVLGFTLLLQQAHGSWLENRIEQMTSPLLEPINNLNDEIQATVAELEAKQAELEKQKIYLLAKLKTTPEQCLNKNLLAHANLYSQWNLEGCLDLAGDWKDGVLFGMKFAIHSYNITTEIWSSVSTAMNCSEMSFFKVLPCYYKSIKSLKDEISYLKEKIAPLIAEGKKIVLNMRKDFNYCLGIPQTMQYRIERNIGNCVRNGPQTELEDPQRSYQELFQ</sequence>
<dbReference type="EMBL" id="OV725077">
    <property type="protein sequence ID" value="CAH1390803.1"/>
    <property type="molecule type" value="Genomic_DNA"/>
</dbReference>
<accession>A0A9P0E6I7</accession>
<dbReference type="AlphaFoldDB" id="A0A9P0E6I7"/>
<keyword evidence="4" id="KW-1185">Reference proteome</keyword>
<keyword evidence="2" id="KW-0732">Signal</keyword>
<gene>
    <name evidence="3" type="ORF">NEZAVI_LOCUS1934</name>
</gene>
<dbReference type="OrthoDB" id="6614315at2759"/>
<protein>
    <recommendedName>
        <fullName evidence="5">Neuropeptide</fullName>
    </recommendedName>
</protein>
<evidence type="ECO:0000313" key="4">
    <source>
        <dbReference type="Proteomes" id="UP001152798"/>
    </source>
</evidence>
<feature type="chain" id="PRO_5040265532" description="Neuropeptide" evidence="2">
    <location>
        <begin position="18"/>
        <end position="275"/>
    </location>
</feature>
<name>A0A9P0E6I7_NEZVI</name>
<keyword evidence="1" id="KW-0175">Coiled coil</keyword>
<evidence type="ECO:0000256" key="1">
    <source>
        <dbReference type="SAM" id="Coils"/>
    </source>
</evidence>